<dbReference type="GO" id="GO:0016020">
    <property type="term" value="C:membrane"/>
    <property type="evidence" value="ECO:0007669"/>
    <property type="project" value="InterPro"/>
</dbReference>
<feature type="signal peptide" evidence="2">
    <location>
        <begin position="1"/>
        <end position="24"/>
    </location>
</feature>
<evidence type="ECO:0000256" key="1">
    <source>
        <dbReference type="ARBA" id="ARBA00022729"/>
    </source>
</evidence>
<dbReference type="Gene3D" id="3.40.190.10">
    <property type="entry name" value="Periplasmic binding protein-like II"/>
    <property type="match status" value="2"/>
</dbReference>
<sequence>MASTPRIAAITTAGAVLFAVTACAPQENTAPPDPAGQAACTKENLQTRTPGTLTIATDEPAYQPWFVDNKPDNGEGFESAVAYAVAEKLGYTREEVTWTRVKFDAAIAPGPKTFDFDINQFSITDERKQAVDFSAPYYLVRQTVIALKSSKIAGKTSLADLKGAKLGAQVGTTSYQAITDLIQPTTQPQVYNSNDDAKKALQNGQLDGLVVDLPTAFYITGAEIDDAVIVGQLPQVGVPEAFGLLLDKGSPLTGCVSKVVGELASTGGLKQLEEKWLAQSAGAPELT</sequence>
<comment type="caution">
    <text evidence="5">The sequence shown here is derived from an EMBL/GenBank/DDBJ whole genome shotgun (WGS) entry which is preliminary data.</text>
</comment>
<dbReference type="PANTHER" id="PTHR35936:SF19">
    <property type="entry name" value="AMINO-ACID-BINDING PROTEIN YXEM-RELATED"/>
    <property type="match status" value="1"/>
</dbReference>
<name>A0A136PNS4_9ACTN</name>
<proteinExistence type="predicted"/>
<dbReference type="PANTHER" id="PTHR35936">
    <property type="entry name" value="MEMBRANE-BOUND LYTIC MUREIN TRANSGLYCOSYLASE F"/>
    <property type="match status" value="1"/>
</dbReference>
<feature type="domain" description="Ionotropic glutamate receptor C-terminal" evidence="4">
    <location>
        <begin position="52"/>
        <end position="279"/>
    </location>
</feature>
<dbReference type="EMBL" id="LRQV01000082">
    <property type="protein sequence ID" value="KXK60140.1"/>
    <property type="molecule type" value="Genomic_DNA"/>
</dbReference>
<dbReference type="InterPro" id="IPR001638">
    <property type="entry name" value="Solute-binding_3/MltF_N"/>
</dbReference>
<evidence type="ECO:0000259" key="3">
    <source>
        <dbReference type="SMART" id="SM00062"/>
    </source>
</evidence>
<accession>A0A136PNS4</accession>
<protein>
    <submittedName>
        <fullName evidence="5">ABC transporter substrate-binding protein</fullName>
    </submittedName>
</protein>
<dbReference type="SMART" id="SM00079">
    <property type="entry name" value="PBPe"/>
    <property type="match status" value="1"/>
</dbReference>
<dbReference type="SMART" id="SM00062">
    <property type="entry name" value="PBPb"/>
    <property type="match status" value="1"/>
</dbReference>
<dbReference type="Proteomes" id="UP000070620">
    <property type="component" value="Unassembled WGS sequence"/>
</dbReference>
<keyword evidence="6" id="KW-1185">Reference proteome</keyword>
<dbReference type="RefSeq" id="WP_067368918.1">
    <property type="nucleotide sequence ID" value="NZ_JBIUBN010000004.1"/>
</dbReference>
<organism evidence="5 6">
    <name type="scientific">Micromonospora rosaria</name>
    <dbReference type="NCBI Taxonomy" id="47874"/>
    <lineage>
        <taxon>Bacteria</taxon>
        <taxon>Bacillati</taxon>
        <taxon>Actinomycetota</taxon>
        <taxon>Actinomycetes</taxon>
        <taxon>Micromonosporales</taxon>
        <taxon>Micromonosporaceae</taxon>
        <taxon>Micromonospora</taxon>
    </lineage>
</organism>
<dbReference type="OrthoDB" id="8454826at2"/>
<evidence type="ECO:0000313" key="6">
    <source>
        <dbReference type="Proteomes" id="UP000070620"/>
    </source>
</evidence>
<gene>
    <name evidence="5" type="ORF">AWW66_20500</name>
</gene>
<feature type="chain" id="PRO_5007478241" evidence="2">
    <location>
        <begin position="25"/>
        <end position="287"/>
    </location>
</feature>
<evidence type="ECO:0000313" key="5">
    <source>
        <dbReference type="EMBL" id="KXK60140.1"/>
    </source>
</evidence>
<reference evidence="5 6" key="1">
    <citation type="submission" date="2016-01" db="EMBL/GenBank/DDBJ databases">
        <title>Whole genome sequence and analysis of Micromonospora rosaria DSM 803, which can produce antibacterial substance rosamicin.</title>
        <authorList>
            <person name="Yang H."/>
            <person name="He X."/>
            <person name="Zhu D."/>
        </authorList>
    </citation>
    <scope>NUCLEOTIDE SEQUENCE [LARGE SCALE GENOMIC DNA]</scope>
    <source>
        <strain evidence="5 6">DSM 803</strain>
    </source>
</reference>
<dbReference type="Pfam" id="PF00497">
    <property type="entry name" value="SBP_bac_3"/>
    <property type="match status" value="1"/>
</dbReference>
<keyword evidence="1 2" id="KW-0732">Signal</keyword>
<dbReference type="AlphaFoldDB" id="A0A136PNS4"/>
<dbReference type="CDD" id="cd13530">
    <property type="entry name" value="PBP2_peptides_like"/>
    <property type="match status" value="1"/>
</dbReference>
<dbReference type="SUPFAM" id="SSF53850">
    <property type="entry name" value="Periplasmic binding protein-like II"/>
    <property type="match status" value="1"/>
</dbReference>
<dbReference type="GO" id="GO:0015276">
    <property type="term" value="F:ligand-gated monoatomic ion channel activity"/>
    <property type="evidence" value="ECO:0007669"/>
    <property type="project" value="InterPro"/>
</dbReference>
<feature type="domain" description="Solute-binding protein family 3/N-terminal" evidence="3">
    <location>
        <begin position="52"/>
        <end position="280"/>
    </location>
</feature>
<evidence type="ECO:0000259" key="4">
    <source>
        <dbReference type="SMART" id="SM00079"/>
    </source>
</evidence>
<evidence type="ECO:0000256" key="2">
    <source>
        <dbReference type="SAM" id="SignalP"/>
    </source>
</evidence>
<dbReference type="InterPro" id="IPR001320">
    <property type="entry name" value="Iontro_rcpt_C"/>
</dbReference>
<dbReference type="PROSITE" id="PS51257">
    <property type="entry name" value="PROKAR_LIPOPROTEIN"/>
    <property type="match status" value="1"/>
</dbReference>